<reference evidence="1 2" key="1">
    <citation type="journal article" date="2019" name="Mol. Biol. Evol.">
        <title>Blast fungal genomes show frequent chromosomal changes, gene gains and losses, and effector gene turnover.</title>
        <authorList>
            <person name="Gomez Luciano L.B."/>
            <person name="Jason Tsai I."/>
            <person name="Chuma I."/>
            <person name="Tosa Y."/>
            <person name="Chen Y.H."/>
            <person name="Li J.Y."/>
            <person name="Li M.Y."/>
            <person name="Jade Lu M.Y."/>
            <person name="Nakayashiki H."/>
            <person name="Li W.H."/>
        </authorList>
    </citation>
    <scope>NUCLEOTIDE SEQUENCE [LARGE SCALE GENOMIC DNA]</scope>
    <source>
        <strain evidence="1">MZ5-1-6</strain>
    </source>
</reference>
<dbReference type="EMBL" id="CP034207">
    <property type="protein sequence ID" value="QBZ61646.1"/>
    <property type="molecule type" value="Genomic_DNA"/>
</dbReference>
<name>A0A4P7NI93_PYROR</name>
<dbReference type="AlphaFoldDB" id="A0A4P7NI93"/>
<gene>
    <name evidence="1" type="ORF">PoMZ_08600</name>
</gene>
<dbReference type="Proteomes" id="UP000294847">
    <property type="component" value="Chromosome 4"/>
</dbReference>
<proteinExistence type="predicted"/>
<evidence type="ECO:0000313" key="1">
    <source>
        <dbReference type="EMBL" id="QBZ61646.1"/>
    </source>
</evidence>
<organism evidence="1 2">
    <name type="scientific">Pyricularia oryzae</name>
    <name type="common">Rice blast fungus</name>
    <name type="synonym">Magnaporthe oryzae</name>
    <dbReference type="NCBI Taxonomy" id="318829"/>
    <lineage>
        <taxon>Eukaryota</taxon>
        <taxon>Fungi</taxon>
        <taxon>Dikarya</taxon>
        <taxon>Ascomycota</taxon>
        <taxon>Pezizomycotina</taxon>
        <taxon>Sordariomycetes</taxon>
        <taxon>Sordariomycetidae</taxon>
        <taxon>Magnaporthales</taxon>
        <taxon>Pyriculariaceae</taxon>
        <taxon>Pyricularia</taxon>
    </lineage>
</organism>
<accession>A0A4P7NI93</accession>
<protein>
    <submittedName>
        <fullName evidence="1">Uncharacterized protein</fullName>
    </submittedName>
</protein>
<evidence type="ECO:0000313" key="2">
    <source>
        <dbReference type="Proteomes" id="UP000294847"/>
    </source>
</evidence>
<sequence length="44" mass="5028">MSTHDTVTLNETRLQIQLRLKNSDGRSGRFDAQRYKMGLEAMGT</sequence>